<sequence>MVTQLLAHGTGEAAAFPVDITYALIGGSWALAISFLVLAFAWKSPRLGPDKHVAVLPGLTRLADSPVLRTALGVLGIAVAVGAVTTGFLARDEHDNPLVGAFFIWLWAGLVPTSLLFGPVGRFLSPVRTLHRWGSAAVGRPPRRGLLDYPQWLGRWPAAAGLFAFVWLELAVVEKGFGAVAWWCAAYLVITAVGAVVFGDTWFSRAEPFEVYSATIATLSPLGRDRSTRMLVLRNPLRGLSDYGTWPGAVAVIAVLLGSTAFDAWSATHSAVGIPARTAILAAFILGVGATFCLATMATGGVTPAQRRAIPGEMAHTLIPIAVGYLVAHYAKYFVEDGQVVLHSWLKAVGLGTPAMWTPFTDHPTALSVLAVAAIIVGHLLAVVAAHDAALRILPRRRHLTGQLALMLLMVGYTFTGLWLLFGG</sequence>
<keyword evidence="3" id="KW-1185">Reference proteome</keyword>
<feature type="transmembrane region" description="Helical" evidence="1">
    <location>
        <begin position="102"/>
        <end position="124"/>
    </location>
</feature>
<feature type="transmembrane region" description="Helical" evidence="1">
    <location>
        <begin position="243"/>
        <end position="267"/>
    </location>
</feature>
<feature type="transmembrane region" description="Helical" evidence="1">
    <location>
        <begin position="179"/>
        <end position="198"/>
    </location>
</feature>
<feature type="transmembrane region" description="Helical" evidence="1">
    <location>
        <begin position="153"/>
        <end position="173"/>
    </location>
</feature>
<feature type="transmembrane region" description="Helical" evidence="1">
    <location>
        <begin position="403"/>
        <end position="422"/>
    </location>
</feature>
<gene>
    <name evidence="2" type="ORF">nbrc107697_10810</name>
</gene>
<keyword evidence="1" id="KW-0812">Transmembrane</keyword>
<evidence type="ECO:0008006" key="4">
    <source>
        <dbReference type="Google" id="ProtNLM"/>
    </source>
</evidence>
<keyword evidence="1" id="KW-0472">Membrane</keyword>
<feature type="transmembrane region" description="Helical" evidence="1">
    <location>
        <begin position="366"/>
        <end position="391"/>
    </location>
</feature>
<protein>
    <recommendedName>
        <fullName evidence="4">Fenitrothion hydrolase</fullName>
    </recommendedName>
</protein>
<feature type="transmembrane region" description="Helical" evidence="1">
    <location>
        <begin position="20"/>
        <end position="42"/>
    </location>
</feature>
<dbReference type="AlphaFoldDB" id="A0A7I9UVR9"/>
<accession>A0A7I9UVR9</accession>
<comment type="caution">
    <text evidence="2">The sequence shown here is derived from an EMBL/GenBank/DDBJ whole genome shotgun (WGS) entry which is preliminary data.</text>
</comment>
<dbReference type="Proteomes" id="UP000444980">
    <property type="component" value="Unassembled WGS sequence"/>
</dbReference>
<evidence type="ECO:0000313" key="2">
    <source>
        <dbReference type="EMBL" id="GED97042.1"/>
    </source>
</evidence>
<evidence type="ECO:0000256" key="1">
    <source>
        <dbReference type="SAM" id="Phobius"/>
    </source>
</evidence>
<evidence type="ECO:0000313" key="3">
    <source>
        <dbReference type="Proteomes" id="UP000444980"/>
    </source>
</evidence>
<feature type="transmembrane region" description="Helical" evidence="1">
    <location>
        <begin position="314"/>
        <end position="335"/>
    </location>
</feature>
<keyword evidence="1" id="KW-1133">Transmembrane helix</keyword>
<feature type="transmembrane region" description="Helical" evidence="1">
    <location>
        <begin position="279"/>
        <end position="302"/>
    </location>
</feature>
<feature type="transmembrane region" description="Helical" evidence="1">
    <location>
        <begin position="71"/>
        <end position="90"/>
    </location>
</feature>
<dbReference type="RefSeq" id="WP_371864482.1">
    <property type="nucleotide sequence ID" value="NZ_BJOU01000001.1"/>
</dbReference>
<proteinExistence type="predicted"/>
<name>A0A7I9UVR9_9ACTN</name>
<organism evidence="2 3">
    <name type="scientific">Gordonia crocea</name>
    <dbReference type="NCBI Taxonomy" id="589162"/>
    <lineage>
        <taxon>Bacteria</taxon>
        <taxon>Bacillati</taxon>
        <taxon>Actinomycetota</taxon>
        <taxon>Actinomycetes</taxon>
        <taxon>Mycobacteriales</taxon>
        <taxon>Gordoniaceae</taxon>
        <taxon>Gordonia</taxon>
    </lineage>
</organism>
<reference evidence="3" key="1">
    <citation type="submission" date="2019-06" db="EMBL/GenBank/DDBJ databases">
        <title>Gordonia isolated from sludge of a wastewater treatment plant.</title>
        <authorList>
            <person name="Tamura T."/>
            <person name="Aoyama K."/>
            <person name="Kang Y."/>
            <person name="Saito S."/>
            <person name="Akiyama N."/>
            <person name="Yazawa K."/>
            <person name="Gonoi T."/>
            <person name="Mikami Y."/>
        </authorList>
    </citation>
    <scope>NUCLEOTIDE SEQUENCE [LARGE SCALE GENOMIC DNA]</scope>
    <source>
        <strain evidence="3">NBRC 107697</strain>
    </source>
</reference>
<dbReference type="EMBL" id="BJOU01000001">
    <property type="protein sequence ID" value="GED97042.1"/>
    <property type="molecule type" value="Genomic_DNA"/>
</dbReference>